<evidence type="ECO:0000256" key="1">
    <source>
        <dbReference type="ARBA" id="ARBA00022737"/>
    </source>
</evidence>
<feature type="domain" description="Fibronectin type-III" evidence="5">
    <location>
        <begin position="521"/>
        <end position="609"/>
    </location>
</feature>
<dbReference type="KEGG" id="lak:106157441"/>
<dbReference type="InterPro" id="IPR036383">
    <property type="entry name" value="TSP1_rpt_sf"/>
</dbReference>
<dbReference type="InterPro" id="IPR052065">
    <property type="entry name" value="Compl_asym_regulator"/>
</dbReference>
<dbReference type="Pfam" id="PF00041">
    <property type="entry name" value="fn3"/>
    <property type="match status" value="2"/>
</dbReference>
<feature type="domain" description="Fibronectin type-III" evidence="5">
    <location>
        <begin position="610"/>
        <end position="698"/>
    </location>
</feature>
<organism evidence="6 7">
    <name type="scientific">Lingula anatina</name>
    <name type="common">Brachiopod</name>
    <name type="synonym">Lingula unguis</name>
    <dbReference type="NCBI Taxonomy" id="7574"/>
    <lineage>
        <taxon>Eukaryota</taxon>
        <taxon>Metazoa</taxon>
        <taxon>Spiralia</taxon>
        <taxon>Lophotrochozoa</taxon>
        <taxon>Brachiopoda</taxon>
        <taxon>Linguliformea</taxon>
        <taxon>Lingulata</taxon>
        <taxon>Lingulida</taxon>
        <taxon>Linguloidea</taxon>
        <taxon>Lingulidae</taxon>
        <taxon>Lingula</taxon>
    </lineage>
</organism>
<protein>
    <submittedName>
        <fullName evidence="7">Uncharacterized protein LOC106157441 isoform X1</fullName>
    </submittedName>
</protein>
<feature type="domain" description="Fibronectin type-III" evidence="5">
    <location>
        <begin position="796"/>
        <end position="890"/>
    </location>
</feature>
<feature type="domain" description="Fibronectin type-III" evidence="5">
    <location>
        <begin position="2736"/>
        <end position="2828"/>
    </location>
</feature>
<proteinExistence type="predicted"/>
<dbReference type="SUPFAM" id="SSF49899">
    <property type="entry name" value="Concanavalin A-like lectins/glucanases"/>
    <property type="match status" value="1"/>
</dbReference>
<keyword evidence="4" id="KW-0732">Signal</keyword>
<feature type="region of interest" description="Disordered" evidence="3">
    <location>
        <begin position="3682"/>
        <end position="3717"/>
    </location>
</feature>
<dbReference type="Gene3D" id="2.60.40.10">
    <property type="entry name" value="Immunoglobulins"/>
    <property type="match status" value="9"/>
</dbReference>
<dbReference type="InterPro" id="IPR036116">
    <property type="entry name" value="FN3_sf"/>
</dbReference>
<dbReference type="PANTHER" id="PTHR22906">
    <property type="entry name" value="PROPERDIN"/>
    <property type="match status" value="1"/>
</dbReference>
<feature type="domain" description="Fibronectin type-III" evidence="5">
    <location>
        <begin position="2639"/>
        <end position="2731"/>
    </location>
</feature>
<dbReference type="PROSITE" id="PS50853">
    <property type="entry name" value="FN3"/>
    <property type="match status" value="9"/>
</dbReference>
<feature type="signal peptide" evidence="4">
    <location>
        <begin position="1"/>
        <end position="24"/>
    </location>
</feature>
<dbReference type="InterPro" id="IPR013320">
    <property type="entry name" value="ConA-like_dom_sf"/>
</dbReference>
<dbReference type="CDD" id="cd00063">
    <property type="entry name" value="FN3"/>
    <property type="match status" value="8"/>
</dbReference>
<dbReference type="OrthoDB" id="446173at2759"/>
<evidence type="ECO:0000259" key="5">
    <source>
        <dbReference type="PROSITE" id="PS50853"/>
    </source>
</evidence>
<dbReference type="InterPro" id="IPR003961">
    <property type="entry name" value="FN3_dom"/>
</dbReference>
<feature type="chain" id="PRO_5010204426" evidence="4">
    <location>
        <begin position="25"/>
        <end position="4321"/>
    </location>
</feature>
<feature type="compositionally biased region" description="Low complexity" evidence="3">
    <location>
        <begin position="3682"/>
        <end position="3703"/>
    </location>
</feature>
<feature type="domain" description="Fibronectin type-III" evidence="5">
    <location>
        <begin position="162"/>
        <end position="251"/>
    </location>
</feature>
<dbReference type="GeneID" id="106157441"/>
<dbReference type="PANTHER" id="PTHR22906:SF21">
    <property type="entry name" value="SEMA DOMAIN-CONTAINING PROTEIN"/>
    <property type="match status" value="1"/>
</dbReference>
<dbReference type="PROSITE" id="PS50092">
    <property type="entry name" value="TSP1"/>
    <property type="match status" value="50"/>
</dbReference>
<dbReference type="RefSeq" id="XP_013388536.1">
    <property type="nucleotide sequence ID" value="XM_013533082.1"/>
</dbReference>
<dbReference type="SMART" id="SM00209">
    <property type="entry name" value="TSP1"/>
    <property type="match status" value="50"/>
</dbReference>
<feature type="compositionally biased region" description="Gly residues" evidence="3">
    <location>
        <begin position="3865"/>
        <end position="3884"/>
    </location>
</feature>
<dbReference type="InParanoid" id="A0A1S3HSL1"/>
<dbReference type="SMART" id="SM00060">
    <property type="entry name" value="FN3"/>
    <property type="match status" value="12"/>
</dbReference>
<evidence type="ECO:0000256" key="4">
    <source>
        <dbReference type="SAM" id="SignalP"/>
    </source>
</evidence>
<keyword evidence="6" id="KW-1185">Reference proteome</keyword>
<accession>A0A1S3HSL1</accession>
<keyword evidence="1" id="KW-0677">Repeat</keyword>
<dbReference type="Pfam" id="PF00090">
    <property type="entry name" value="TSP_1"/>
    <property type="match status" value="37"/>
</dbReference>
<feature type="domain" description="Fibronectin type-III" evidence="5">
    <location>
        <begin position="342"/>
        <end position="431"/>
    </location>
</feature>
<evidence type="ECO:0000256" key="3">
    <source>
        <dbReference type="SAM" id="MobiDB-lite"/>
    </source>
</evidence>
<dbReference type="Gene3D" id="2.20.100.10">
    <property type="entry name" value="Thrombospondin type-1 (TSP1) repeat"/>
    <property type="match status" value="50"/>
</dbReference>
<dbReference type="Proteomes" id="UP000085678">
    <property type="component" value="Unplaced"/>
</dbReference>
<sequence length="4321" mass="473694">MHFSALRQTLALAVVAVVVQQTRGEAFHECKFWNNYIRDTTNKCQYYQCVPSTYTNGNWQFKATLMKCAYPTSVPEDYDDPRESAFDAVYTNPCSGTNFGSCEISGTGPEPRGWTQWGTWSACSVTCGSGSRSRVRSCPPGSNCAGASIEEDACNSGPCVVAPGKPTTFVNVLGTSMNVTWIPADSRATAYYVQYRQPGQFAWINSREEMFKNWILIPNLFLGAYEVRVVAKGVGGQETPSDTKTVQILGSVPGKPMATINVVGSSMNVSWIPADNLATSYYVEYRRTGDFNWQRSREERFNTWLWLQNLPQGIYEVRVVAKNAQGQETRSDIYPVEIKGAAPGKPTVYLQAVNNGFNVSWTAADNLASGFYAQYRRAGAFQWMSTREERRNSWIWVQNLGYGTYEVRVVARNNGGQETISDVSRVELKQAGPSAPVVYFNQQGNGVNVSWTADPMGTIYYVQYRRPGSFVWQRSEEEMFNNWIFLRNLQPGTYEMRVMVRGVNGQEVPSQVYTYEIQQQGPSAPMVYFTQQGNGVNVSWTADPMGTVYYVQYRRPGSFVWQKSQDVMTNNWIFLSNLQPGTYEMRVMVRGANGQEVPSQVYTYEIRQQGPSAPMVYFTQQGNGVNVSWTADPMGTVYYVQYRRPGSFVWQKSQEVMNNNYIFLSNLQPGTYEMRVMVRGANGQEVPSQVYTYEIQRQAPAKPTQVFVTKYGQSGMNISWFQPQGDGVLTYYIQYRRSGDVQWMSSPEERGRNWIIVQNLPMGVRYDTRVVVRNAAGQETYSDIYYMDMTSGGGDAPIKPTNVYITYTMSTMNVTWSYSPQQTNLVYYVQYRPVGTTNWVNSPQVMGDQRFIYISGLQPGTSYETRLVAMNMVTGAETASDPQRVDIMIGGVVDLREWNAWTACSAQCNGGTQFRYRDCFGVGCMGIQLREQRPCNTQACTSQTIGQWEAWTSCTAECGGGIRYRIRTCTGPCTAVQRFEIQTCNTQHCAGDVTYGQWNAWEACSVTCGVGRRERHRSCTGTGCALAETGQIQSCYFRECASMDLHEWGVWTTCTKPCDGGVQYRYRECFGMGCDKVPQREDKPCNTAPCVNVQAWGEWGVCSKECDGGFQTRARTCTGLGCDMVQKTEQRPCNTQSCMDLHDWGAWGMCSAQCNGGRQFRFRECYGTGCNSAKLQEEKPCNTQPCLDISQWGQWGTCSVTCGGGVKTRARQCFGVGCGGVLLTEQMPCNPNPCSTTSQWTQWGPCSVTCGAGEQARTRTCTGAACAGQPLRETRICQLQPCTDLTQWTAWGPCSVTCGDGRQFRTRSCTGPGCVGSSLTESRFCSMPQCRALSQWTQWGTCSVTCGDGTQKRMRTCTGAGCQGVSLEETRSCSQQACTTLSQWTQWGSCSVTCGDGLQFRTRTCTGNGCQGYNLEERRVCRQQACTTLSQWTQWGSCTVTCGDGLQFRTRTCTGTGCQSYNLEERRVCQQQACTTLSQWTQWGSCSVTCGDGLQFRTRTCTGNGCQGYNLEESRVCRQQACTTLSQWTQWGSCTVTCGDGLQFRTRTCTGNGCQGYNLEESRVCRQQACTTLSQWTQWGSCTVTCGDGLQFRSRTCTGNGCQSYNLEESRVCQRQACTTLSQWTQWGSCSVTCGDGLQFRTRTCTGNGCQGYNLEESRVCRQQACTTLSQWTQWGSCTVTCGNGLQFRSRTCTGDGCRSYNLEESRVCQRQACTTLSQWTQWGSCTVTCGDGLQFRTRTCTGNGCQGYNLEESRVCRQQACTTLSQWTQWGSCSVTCGDGLQFRTRTCTGNGCQGYNLEESRVCQRQACTTLSQWTQWGSCTVTCGDGLQFRTRTCTGNGCQGYNLEESRVCQRQACTTLSQWTQWGSCTVTCGDGLQFRSRTCTGNGCQGYNLEESRVCRQQACTTLSQWTQWGSCSVTCGDGLQFRTRTCTGNGCQGYNLEESRVCRQQACITLSQWTQWGSCTVTCGDGLQFRSRTCTGNGCQSYNLEESRVCQRQACINLSQWSAWGTCSVTCGEGMEMRTRTCVGSNCANQQTQETRPCTRPACQVLGDWGQWTTCSATCGGGMQFRNRPCSGNACQFLRTRESRSCNTDQCVVQAQVSQWTQWGQCSAQCGTGQQERTRQCMAGDCTGMMLRESQNCNTQPCVQYGQWTQWGTCSVTCGSGVQRRTRTCSGLQCNLNPGALEETRACTLQDCVSVSLSEWGQWGACNAECDGGVQIRNRACFGNGCQGQRLQETRSCNQQPCVSLSQWGQWSVCPVTCNGGTQVRSRACFGSGCADVQLQESRPCGQEPCVSEPQVTEWGQWTQCTATCNGGIQFRSRACFGAACVGVQLQESQACNQQPCVSVTEWSNWGQCSAECDGGLQVRQRTCTGGAVNCQNVQLQESRACNSQPCVTLTQWSEWGTCSVTCGQGLQFRNRQCTGSRCAAVIKQESRPCTLQQCPSTNTGPVKPSVFVSPLSTGQGVNVTWVPQTPNMGYTYVLQYRTPGAFSWTSGGMETFRGWMVVPNLPLGTYEMRVIVTAPNGQETVSDIIRAEVANQGPVLPNLIFSQSPTGLNVSWVPTDSGHNHIVQYKRSTEFTWTTAGEERFRNYLIIPNLTPGSYEFRVIVRNNLGVETVTDVYRVEVRETSGGQTGPALPNFNIQQTTTGTGLNISWVPVPGLPRNTYIVQYRRPGELTWTSGGQESFNNFIIIPSLPTGTYEFRIIVRNNLGQETISQIFRVEVRQASGTTGPQMPNFNVASTGVGTGLNVSWVPIPGAFGNTYIAQFRQPGAPTWTVGGQDTTNNYIIIPNLPVGTYEFRMIVRNNLGQETVSQIFRVQVQAAGDTLGEWSPWGVFEMASGRFIPDQCTRPCGGGKQFRGRQCMGTEAFCRSQQLEEEQDCNTQPCTNSTSGDSLGEWGPWGVVEMATGRFIEGECTRPCDGGVQFRGRPCTGSQSFCMGQQLEEVRDCNTQPCGPGNGTNTGGDSLGEWTPWGVVERTSGRFIEGECTRPCDGGVQFRGRQCRGSQSFCMSQQLEEVRDCNTQPCGPGNGTNTGGDSLGEWTPWGVVEMASGRFIEGECTRPCDGGVQFRGRQCTGSQSFCMSQQLEEVRDCNTQPCGPGNGTNTGGDSLGEWTPWGVVERTSGRFIEGECTRPCDGGVQFRGRQCRGSQSFCMSQQLEEVRDCNTQPCGPGNGTNTGGDNLGEWTPWGVVEMASGRFIEGECTRPCDGGVQFRGRQCTGSQSFCTSQQLEEVRDCNTQPCGPGNGTSTGGDSLGEWTPWGVMEMASGRFIEGECTRPCDGGVQFRGRQCTGSQSFCMSQQLEEVRDCNTQPCGPGNGTNTGGDSLGEWTPWGVVERTSGRFIEGECTRPCDGGVQFRGRQCTGSQSFCMSQQLEEVRDCNTQPCGPGNGTNTGGDSLGEWTPWGVMEMASGRFIEGECTRPCDGGVQFRGRQCRGSQSFCMSQQLEEVRDCNTQPCGPGNGTNTGGDNLSEWTPWGVVERTSGRFIEGECTRPCDGGVQFRGRQCTGSQSFCMSQQLEEVRDCNTQPCGPGNGTNTGGDSLGEWTPWGVVEMASGRFIEGECTRPCDGGVQFRGRQCRGSQSFCMSQQLEEVRDCNTQPCGPGNGTNTGGDSLGEWTPWGVVEMSSGRFIEGECTRPCDGGVQFRGRQCRGSQSFCMSQQLEEVRDCNTQPCGSSSGTAGVTGPTGAGPLPTTNTGAAGGSGTSSPSIPGLGEWGPWGMVDTSTGQFVEDMCSRPCDGGLQLRSRRCDQGNCQGVELEEIRDCNTQPCSGSIGATGPVGQAGGSGTGSTGGDNFQLGEWSPWGVVELATGNFIPGQCTRTCGGGAQFRGRQCTGAGCNTVDPRQLEESRECNTEPCQGTGGSTGPSGGAGGSTGPTGGDVTLGQWGEWGVVELATNNFIPNQCTTPCGGGIQFRRRECTGAPLACQAQQVEEVRTCNQQPCTDGSGTGGGAGGNYEWGPWGPWGVVELSSGEFIVGECTLPCGGGFQFRTRNCSRGECPPPFPPDASQSQRCNEDPCEGGQGGPAPGPLPGPQVPPQISGFSQWTDWSPCPVQCGGGNHTRSRTCASGDPSTCQGDLVQGKPCNTIKCNSIVSANMVDAHIALNGQDSGFSFFCWINQEFSNQCTFNSPGGTANAYYMDGNDDKSEVYIREDFTKNDFTLSIWARPVQVDDRILLAYWDWQFAWRQKFLFGIKDSQVEMKVRNEMEEDLYDLRGGQVRAGMWNHIVVTYQKATNTMNIYLNGVRVGSQTITDPVKNKEIMPMYMDRFAPDVFQLGWMPNPQNERAYNGHMKDLLVLNRSLSDNEVRALFQENLW</sequence>
<gene>
    <name evidence="7" type="primary">LOC106157441</name>
</gene>
<dbReference type="InterPro" id="IPR013783">
    <property type="entry name" value="Ig-like_fold"/>
</dbReference>
<evidence type="ECO:0000256" key="2">
    <source>
        <dbReference type="ARBA" id="ARBA00023157"/>
    </source>
</evidence>
<dbReference type="Gene3D" id="2.60.120.200">
    <property type="match status" value="1"/>
</dbReference>
<keyword evidence="2" id="KW-1015">Disulfide bond</keyword>
<dbReference type="SUPFAM" id="SSF82895">
    <property type="entry name" value="TSP-1 type 1 repeat"/>
    <property type="match status" value="49"/>
</dbReference>
<evidence type="ECO:0000313" key="7">
    <source>
        <dbReference type="RefSeq" id="XP_013388536.1"/>
    </source>
</evidence>
<dbReference type="SUPFAM" id="SSF49265">
    <property type="entry name" value="Fibronectin type III"/>
    <property type="match status" value="6"/>
</dbReference>
<evidence type="ECO:0000313" key="6">
    <source>
        <dbReference type="Proteomes" id="UP000085678"/>
    </source>
</evidence>
<feature type="domain" description="Fibronectin type-III" evidence="5">
    <location>
        <begin position="252"/>
        <end position="341"/>
    </location>
</feature>
<feature type="domain" description="Fibronectin type-III" evidence="5">
    <location>
        <begin position="699"/>
        <end position="793"/>
    </location>
</feature>
<feature type="region of interest" description="Disordered" evidence="3">
    <location>
        <begin position="3855"/>
        <end position="3889"/>
    </location>
</feature>
<dbReference type="Pfam" id="PF13385">
    <property type="entry name" value="Laminin_G_3"/>
    <property type="match status" value="1"/>
</dbReference>
<reference evidence="7" key="1">
    <citation type="submission" date="2025-08" db="UniProtKB">
        <authorList>
            <consortium name="RefSeq"/>
        </authorList>
    </citation>
    <scope>IDENTIFICATION</scope>
    <source>
        <tissue evidence="7">Gonads</tissue>
    </source>
</reference>
<dbReference type="InterPro" id="IPR000884">
    <property type="entry name" value="TSP1_rpt"/>
</dbReference>
<name>A0A1S3HSL1_LINAN</name>
<feature type="region of interest" description="Disordered" evidence="3">
    <location>
        <begin position="4010"/>
        <end position="4040"/>
    </location>
</feature>